<organism evidence="1 2">
    <name type="scientific">Ditylenchus destructor</name>
    <dbReference type="NCBI Taxonomy" id="166010"/>
    <lineage>
        <taxon>Eukaryota</taxon>
        <taxon>Metazoa</taxon>
        <taxon>Ecdysozoa</taxon>
        <taxon>Nematoda</taxon>
        <taxon>Chromadorea</taxon>
        <taxon>Rhabditida</taxon>
        <taxon>Tylenchina</taxon>
        <taxon>Tylenchomorpha</taxon>
        <taxon>Sphaerularioidea</taxon>
        <taxon>Anguinidae</taxon>
        <taxon>Anguininae</taxon>
        <taxon>Ditylenchus</taxon>
    </lineage>
</organism>
<comment type="caution">
    <text evidence="1">The sequence shown here is derived from an EMBL/GenBank/DDBJ whole genome shotgun (WGS) entry which is preliminary data.</text>
</comment>
<dbReference type="EMBL" id="JAKKPZ010000002">
    <property type="protein sequence ID" value="KAI1726302.1"/>
    <property type="molecule type" value="Genomic_DNA"/>
</dbReference>
<dbReference type="AlphaFoldDB" id="A0AAD4RCN2"/>
<protein>
    <submittedName>
        <fullName evidence="1">Uncharacterized protein</fullName>
    </submittedName>
</protein>
<dbReference type="Proteomes" id="UP001201812">
    <property type="component" value="Unassembled WGS sequence"/>
</dbReference>
<proteinExistence type="predicted"/>
<gene>
    <name evidence="1" type="ORF">DdX_03016</name>
</gene>
<accession>A0AAD4RCN2</accession>
<evidence type="ECO:0000313" key="1">
    <source>
        <dbReference type="EMBL" id="KAI1726302.1"/>
    </source>
</evidence>
<keyword evidence="2" id="KW-1185">Reference proteome</keyword>
<reference evidence="1" key="1">
    <citation type="submission" date="2022-01" db="EMBL/GenBank/DDBJ databases">
        <title>Genome Sequence Resource for Two Populations of Ditylenchus destructor, the Migratory Endoparasitic Phytonematode.</title>
        <authorList>
            <person name="Zhang H."/>
            <person name="Lin R."/>
            <person name="Xie B."/>
        </authorList>
    </citation>
    <scope>NUCLEOTIDE SEQUENCE</scope>
    <source>
        <strain evidence="1">BazhouSP</strain>
    </source>
</reference>
<name>A0AAD4RCN2_9BILA</name>
<sequence>MVGMIFIAKKTLTLGWENGYIKAKRAQHKYSPFGMSHFRRQPENHRITQQRRGQSTQTVQHCYIQNGHSTTNAGAMKTARIAC</sequence>
<evidence type="ECO:0000313" key="2">
    <source>
        <dbReference type="Proteomes" id="UP001201812"/>
    </source>
</evidence>